<proteinExistence type="predicted"/>
<accession>A0A119HBV8</accession>
<evidence type="ECO:0000313" key="1">
    <source>
        <dbReference type="EMBL" id="KWA78242.1"/>
    </source>
</evidence>
<gene>
    <name evidence="1" type="ORF">WL29_33365</name>
</gene>
<sequence length="91" mass="10166">MMTSISPLPLDVEWVAETAGNAMFNDRCRGILRPDWSDQFDSVSAGSRSSRQVVDADELLVYDDPVRAHGPPRVGRFIVGQFGINRPVEYQ</sequence>
<reference evidence="1 2" key="1">
    <citation type="submission" date="2015-11" db="EMBL/GenBank/DDBJ databases">
        <title>Expanding the genomic diversity of Burkholderia species for the development of highly accurate diagnostics.</title>
        <authorList>
            <person name="Sahl J."/>
            <person name="Keim P."/>
            <person name="Wagner D."/>
        </authorList>
    </citation>
    <scope>NUCLEOTIDE SEQUENCE [LARGE SCALE GENOMIC DNA]</scope>
    <source>
        <strain evidence="1 2">MSMB2087WGS</strain>
    </source>
</reference>
<dbReference type="EMBL" id="LPHD01000147">
    <property type="protein sequence ID" value="KWA78242.1"/>
    <property type="molecule type" value="Genomic_DNA"/>
</dbReference>
<protein>
    <submittedName>
        <fullName evidence="1">Uncharacterized protein</fullName>
    </submittedName>
</protein>
<name>A0A119HBV8_9BURK</name>
<dbReference type="AlphaFoldDB" id="A0A119HBV8"/>
<evidence type="ECO:0000313" key="2">
    <source>
        <dbReference type="Proteomes" id="UP000060630"/>
    </source>
</evidence>
<comment type="caution">
    <text evidence="1">The sequence shown here is derived from an EMBL/GenBank/DDBJ whole genome shotgun (WGS) entry which is preliminary data.</text>
</comment>
<organism evidence="1 2">
    <name type="scientific">Burkholderia ubonensis</name>
    <dbReference type="NCBI Taxonomy" id="101571"/>
    <lineage>
        <taxon>Bacteria</taxon>
        <taxon>Pseudomonadati</taxon>
        <taxon>Pseudomonadota</taxon>
        <taxon>Betaproteobacteria</taxon>
        <taxon>Burkholderiales</taxon>
        <taxon>Burkholderiaceae</taxon>
        <taxon>Burkholderia</taxon>
        <taxon>Burkholderia cepacia complex</taxon>
    </lineage>
</organism>
<dbReference type="Proteomes" id="UP000060630">
    <property type="component" value="Unassembled WGS sequence"/>
</dbReference>
<dbReference type="RefSeq" id="WP_060193058.1">
    <property type="nucleotide sequence ID" value="NZ_LPHD01000147.1"/>
</dbReference>